<name>A0A7J7KEJ1_BUGNE</name>
<organism evidence="1 2">
    <name type="scientific">Bugula neritina</name>
    <name type="common">Brown bryozoan</name>
    <name type="synonym">Sertularia neritina</name>
    <dbReference type="NCBI Taxonomy" id="10212"/>
    <lineage>
        <taxon>Eukaryota</taxon>
        <taxon>Metazoa</taxon>
        <taxon>Spiralia</taxon>
        <taxon>Lophotrochozoa</taxon>
        <taxon>Bryozoa</taxon>
        <taxon>Gymnolaemata</taxon>
        <taxon>Cheilostomatida</taxon>
        <taxon>Flustrina</taxon>
        <taxon>Buguloidea</taxon>
        <taxon>Bugulidae</taxon>
        <taxon>Bugula</taxon>
    </lineage>
</organism>
<reference evidence="1" key="1">
    <citation type="submission" date="2020-06" db="EMBL/GenBank/DDBJ databases">
        <title>Draft genome of Bugula neritina, a colonial animal packing powerful symbionts and potential medicines.</title>
        <authorList>
            <person name="Rayko M."/>
        </authorList>
    </citation>
    <scope>NUCLEOTIDE SEQUENCE [LARGE SCALE GENOMIC DNA]</scope>
    <source>
        <strain evidence="1">Kwan_BN1</strain>
    </source>
</reference>
<dbReference type="EMBL" id="VXIV02000695">
    <property type="protein sequence ID" value="KAF6036623.1"/>
    <property type="molecule type" value="Genomic_DNA"/>
</dbReference>
<evidence type="ECO:0000313" key="1">
    <source>
        <dbReference type="EMBL" id="KAF6036623.1"/>
    </source>
</evidence>
<comment type="caution">
    <text evidence="1">The sequence shown here is derived from an EMBL/GenBank/DDBJ whole genome shotgun (WGS) entry which is preliminary data.</text>
</comment>
<dbReference type="AlphaFoldDB" id="A0A7J7KEJ1"/>
<gene>
    <name evidence="1" type="ORF">EB796_005070</name>
</gene>
<evidence type="ECO:0000313" key="2">
    <source>
        <dbReference type="Proteomes" id="UP000593567"/>
    </source>
</evidence>
<protein>
    <submittedName>
        <fullName evidence="1">Uncharacterized protein</fullName>
    </submittedName>
</protein>
<keyword evidence="2" id="KW-1185">Reference proteome</keyword>
<sequence>MYFNYIVLLELFALHICDNIVICAVGYCCWLDSLRLCLNSARISRSVCCYSLPRLKLISPHAVDPWLCQCQGHSASLSASIHSGAGLVKLSLKPAPAVTESGAKIPWKV</sequence>
<dbReference type="Proteomes" id="UP000593567">
    <property type="component" value="Unassembled WGS sequence"/>
</dbReference>
<accession>A0A7J7KEJ1</accession>
<proteinExistence type="predicted"/>